<feature type="domain" description="Retrovirus-related Pol polyprotein from transposon TNT 1-94-like beta-barrel" evidence="1">
    <location>
        <begin position="281"/>
        <end position="359"/>
    </location>
</feature>
<dbReference type="Pfam" id="PF22936">
    <property type="entry name" value="Pol_BBD"/>
    <property type="match status" value="1"/>
</dbReference>
<dbReference type="EMBL" id="BPVZ01000113">
    <property type="protein sequence ID" value="GKV35758.1"/>
    <property type="molecule type" value="Genomic_DNA"/>
</dbReference>
<proteinExistence type="predicted"/>
<name>A0AAV5LEU5_9ROSI</name>
<dbReference type="InterPro" id="IPR054722">
    <property type="entry name" value="PolX-like_BBD"/>
</dbReference>
<evidence type="ECO:0000313" key="3">
    <source>
        <dbReference type="Proteomes" id="UP001054252"/>
    </source>
</evidence>
<protein>
    <recommendedName>
        <fullName evidence="1">Retrovirus-related Pol polyprotein from transposon TNT 1-94-like beta-barrel domain-containing protein</fullName>
    </recommendedName>
</protein>
<dbReference type="PANTHER" id="PTHR47481">
    <property type="match status" value="1"/>
</dbReference>
<sequence length="414" mass="45532">MIPVFKSKGVYGHIDGTDLCPPPSHPNYDAWVQIDYQILSWIHATISTDILQMIIQPGKTLSAKEAWDAIHTSYQNQLAARKMLLQDLMLNIVLLRELFRTDLFFLHLWSFNLYCLLKNQHCKEKNLPVLSLLLTPVHNRCCRPRFTHLVWVLQFLRHIILVLSHDLISLASTEAVEASIEVAVVTSEVVEAVVVLVAPSQILIMGSILEHPLIQGVAPHLFSILLGILPHRSTHLMAIIHPISVAARDCTLLIGTNIASLSSAPTALRATTFPTAPDSKWYIDSGANTHVSSALGNLSHSSPYSGSEFIQVGNGQLLPVTHSGNTVLSSSSHSFKLNNVLVSPYLHKNLISVRQFTKDNNCSVEFDSSGSSVKDIHSKNVLLHCNSAEGLYFVSSSSQSHPTILSTIVVSPDV</sequence>
<reference evidence="2 3" key="1">
    <citation type="journal article" date="2021" name="Commun. Biol.">
        <title>The genome of Shorea leprosula (Dipterocarpaceae) highlights the ecological relevance of drought in aseasonal tropical rainforests.</title>
        <authorList>
            <person name="Ng K.K.S."/>
            <person name="Kobayashi M.J."/>
            <person name="Fawcett J.A."/>
            <person name="Hatakeyama M."/>
            <person name="Paape T."/>
            <person name="Ng C.H."/>
            <person name="Ang C.C."/>
            <person name="Tnah L.H."/>
            <person name="Lee C.T."/>
            <person name="Nishiyama T."/>
            <person name="Sese J."/>
            <person name="O'Brien M.J."/>
            <person name="Copetti D."/>
            <person name="Mohd Noor M.I."/>
            <person name="Ong R.C."/>
            <person name="Putra M."/>
            <person name="Sireger I.Z."/>
            <person name="Indrioko S."/>
            <person name="Kosugi Y."/>
            <person name="Izuno A."/>
            <person name="Isagi Y."/>
            <person name="Lee S.L."/>
            <person name="Shimizu K.K."/>
        </authorList>
    </citation>
    <scope>NUCLEOTIDE SEQUENCE [LARGE SCALE GENOMIC DNA]</scope>
    <source>
        <strain evidence="2">214</strain>
    </source>
</reference>
<keyword evidence="3" id="KW-1185">Reference proteome</keyword>
<comment type="caution">
    <text evidence="2">The sequence shown here is derived from an EMBL/GenBank/DDBJ whole genome shotgun (WGS) entry which is preliminary data.</text>
</comment>
<gene>
    <name evidence="2" type="ORF">SLEP1_g43978</name>
</gene>
<dbReference type="Proteomes" id="UP001054252">
    <property type="component" value="Unassembled WGS sequence"/>
</dbReference>
<dbReference type="AlphaFoldDB" id="A0AAV5LEU5"/>
<accession>A0AAV5LEU5</accession>
<evidence type="ECO:0000259" key="1">
    <source>
        <dbReference type="Pfam" id="PF22936"/>
    </source>
</evidence>
<organism evidence="2 3">
    <name type="scientific">Rubroshorea leprosula</name>
    <dbReference type="NCBI Taxonomy" id="152421"/>
    <lineage>
        <taxon>Eukaryota</taxon>
        <taxon>Viridiplantae</taxon>
        <taxon>Streptophyta</taxon>
        <taxon>Embryophyta</taxon>
        <taxon>Tracheophyta</taxon>
        <taxon>Spermatophyta</taxon>
        <taxon>Magnoliopsida</taxon>
        <taxon>eudicotyledons</taxon>
        <taxon>Gunneridae</taxon>
        <taxon>Pentapetalae</taxon>
        <taxon>rosids</taxon>
        <taxon>malvids</taxon>
        <taxon>Malvales</taxon>
        <taxon>Dipterocarpaceae</taxon>
        <taxon>Rubroshorea</taxon>
    </lineage>
</organism>
<dbReference type="PANTHER" id="PTHR47481:SF29">
    <property type="entry name" value="RETROTRANSPOSON GAG DOMAIN-CONTAINING PROTEIN"/>
    <property type="match status" value="1"/>
</dbReference>
<evidence type="ECO:0000313" key="2">
    <source>
        <dbReference type="EMBL" id="GKV35758.1"/>
    </source>
</evidence>